<comment type="caution">
    <text evidence="3">The sequence shown here is derived from an EMBL/GenBank/DDBJ whole genome shotgun (WGS) entry which is preliminary data.</text>
</comment>
<proteinExistence type="predicted"/>
<feature type="region of interest" description="Disordered" evidence="1">
    <location>
        <begin position="30"/>
        <end position="76"/>
    </location>
</feature>
<keyword evidence="2" id="KW-0732">Signal</keyword>
<dbReference type="STRING" id="1077348.A0A2G8S7J5"/>
<dbReference type="EMBL" id="AYKW01000019">
    <property type="protein sequence ID" value="PIL29746.1"/>
    <property type="molecule type" value="Genomic_DNA"/>
</dbReference>
<evidence type="ECO:0000256" key="2">
    <source>
        <dbReference type="SAM" id="SignalP"/>
    </source>
</evidence>
<dbReference type="PANTHER" id="PTHR38705">
    <property type="entry name" value="PROTEIN RDS1"/>
    <property type="match status" value="1"/>
</dbReference>
<dbReference type="AlphaFoldDB" id="A0A2G8S7J5"/>
<dbReference type="PANTHER" id="PTHR38705:SF1">
    <property type="entry name" value="PROTEIN RDS1"/>
    <property type="match status" value="1"/>
</dbReference>
<dbReference type="InterPro" id="IPR039254">
    <property type="entry name" value="Rds1"/>
</dbReference>
<reference evidence="3 4" key="1">
    <citation type="journal article" date="2015" name="Sci. Rep.">
        <title>Chromosome-level genome map provides insights into diverse defense mechanisms in the medicinal fungus Ganoderma sinense.</title>
        <authorList>
            <person name="Zhu Y."/>
            <person name="Xu J."/>
            <person name="Sun C."/>
            <person name="Zhou S."/>
            <person name="Xu H."/>
            <person name="Nelson D.R."/>
            <person name="Qian J."/>
            <person name="Song J."/>
            <person name="Luo H."/>
            <person name="Xiang L."/>
            <person name="Li Y."/>
            <person name="Xu Z."/>
            <person name="Ji A."/>
            <person name="Wang L."/>
            <person name="Lu S."/>
            <person name="Hayward A."/>
            <person name="Sun W."/>
            <person name="Li X."/>
            <person name="Schwartz D.C."/>
            <person name="Wang Y."/>
            <person name="Chen S."/>
        </authorList>
    </citation>
    <scope>NUCLEOTIDE SEQUENCE [LARGE SCALE GENOMIC DNA]</scope>
    <source>
        <strain evidence="3 4">ZZ0214-1</strain>
    </source>
</reference>
<dbReference type="Pfam" id="PF13668">
    <property type="entry name" value="Ferritin_2"/>
    <property type="match status" value="1"/>
</dbReference>
<keyword evidence="4" id="KW-1185">Reference proteome</keyword>
<evidence type="ECO:0000313" key="4">
    <source>
        <dbReference type="Proteomes" id="UP000230002"/>
    </source>
</evidence>
<evidence type="ECO:0000256" key="1">
    <source>
        <dbReference type="SAM" id="MobiDB-lite"/>
    </source>
</evidence>
<name>A0A2G8S7J5_9APHY</name>
<feature type="compositionally biased region" description="Polar residues" evidence="1">
    <location>
        <begin position="34"/>
        <end position="52"/>
    </location>
</feature>
<evidence type="ECO:0000313" key="3">
    <source>
        <dbReference type="EMBL" id="PIL29746.1"/>
    </source>
</evidence>
<gene>
    <name evidence="3" type="ORF">GSI_08185</name>
</gene>
<feature type="chain" id="PRO_5013775629" evidence="2">
    <location>
        <begin position="24"/>
        <end position="405"/>
    </location>
</feature>
<dbReference type="OrthoDB" id="2098436at2759"/>
<organism evidence="3 4">
    <name type="scientific">Ganoderma sinense ZZ0214-1</name>
    <dbReference type="NCBI Taxonomy" id="1077348"/>
    <lineage>
        <taxon>Eukaryota</taxon>
        <taxon>Fungi</taxon>
        <taxon>Dikarya</taxon>
        <taxon>Basidiomycota</taxon>
        <taxon>Agaricomycotina</taxon>
        <taxon>Agaricomycetes</taxon>
        <taxon>Polyporales</taxon>
        <taxon>Polyporaceae</taxon>
        <taxon>Ganoderma</taxon>
    </lineage>
</organism>
<accession>A0A2G8S7J5</accession>
<protein>
    <submittedName>
        <fullName evidence="3">Uncharacterized protein</fullName>
    </submittedName>
</protein>
<feature type="signal peptide" evidence="2">
    <location>
        <begin position="1"/>
        <end position="23"/>
    </location>
</feature>
<dbReference type="Proteomes" id="UP000230002">
    <property type="component" value="Unassembled WGS sequence"/>
</dbReference>
<sequence length="405" mass="43739">MLGLNKLVHIVVFVSTLVLSAIGAPAPQVDTDHSQYTPSPSTGSPAGISSVSAPWHTYEPPAPPGETTVPEVGSFMPAGGVGTNTTPLYRPLSDFDFQSLTLALYQEYIELDLFEYGLAKFSVSEFEAAGLTADDRFLIQFMADQEVAHANLLTNIIGKGVAAQRCTYAYPFASVRDFLDFCQKLTRFGESGVYGFLEHLASRAAANLLLQSIATEGRQQMVFRQLEGLFPMPVFFEPSISQSMAWTLLAPYIASCPQDNTRIAWQNFPALTILNNPNASTLYSLQENGPAVTHDRAHPLSAPGFVLSLQWESPGLPVGPDRSYTTSTSALGPPAYVAWVSQLNTTYTKLTVTGEHAGTTVQPADYVISGTMFVAVVDADTYVTPHNISMLNEHIVAGPAIYQAS</sequence>